<dbReference type="GO" id="GO:0005886">
    <property type="term" value="C:plasma membrane"/>
    <property type="evidence" value="ECO:0007669"/>
    <property type="project" value="TreeGrafter"/>
</dbReference>
<dbReference type="SUPFAM" id="SSF160246">
    <property type="entry name" value="EspE N-terminal domain-like"/>
    <property type="match status" value="1"/>
</dbReference>
<dbReference type="InterPro" id="IPR037257">
    <property type="entry name" value="T2SS_E_N_sf"/>
</dbReference>
<dbReference type="Gene3D" id="3.40.50.300">
    <property type="entry name" value="P-loop containing nucleotide triphosphate hydrolases"/>
    <property type="match status" value="1"/>
</dbReference>
<evidence type="ECO:0000256" key="1">
    <source>
        <dbReference type="ARBA" id="ARBA00006611"/>
    </source>
</evidence>
<dbReference type="AlphaFoldDB" id="A0A1T4PFF4"/>
<proteinExistence type="inferred from homology"/>
<evidence type="ECO:0000313" key="6">
    <source>
        <dbReference type="Proteomes" id="UP000190061"/>
    </source>
</evidence>
<dbReference type="Pfam" id="PF00437">
    <property type="entry name" value="T2SSE"/>
    <property type="match status" value="1"/>
</dbReference>
<reference evidence="5 6" key="1">
    <citation type="submission" date="2017-02" db="EMBL/GenBank/DDBJ databases">
        <authorList>
            <person name="Peterson S.W."/>
        </authorList>
    </citation>
    <scope>NUCLEOTIDE SEQUENCE [LARGE SCALE GENOMIC DNA]</scope>
    <source>
        <strain evidence="5 6">DSM 21749</strain>
    </source>
</reference>
<dbReference type="PROSITE" id="PS00662">
    <property type="entry name" value="T2SP_E"/>
    <property type="match status" value="1"/>
</dbReference>
<sequence>MEQAIVPTEEAAALAGAVPGKRALLGELLLAEGFIGAADLDRALDLQGRLGGRLGSVLMRIGALSEDNLLDTLSRQLGLPVLGVDLPLPDEDALRLAAMQAPAGVDWLVDQQLLLWQHDAGGLACAARDPLAPALRDAMRLAFPGQAVQYCLCRSQDLERMLDVLSRHAGAAGSENGDVQALREMAEEAPVVELVNNLLAQAVEQGASDIHVEPEEQRFAVRFRIDGVLHSRLALPRNRFDAVASRLKLISGMDIAERRLPQDGRMSTRVGGQEMDIRVSALPGVHGESIVMRLLPKERKELGLERLGFEPDHLQLMREWTALANGIVLVTGPTGSGKSTTLYASLAAANDGLKKIITVEDPVEFQLPAITQIQAHPDIGLTFASALRSILRQDPDVIMIGEIRDLETAQIAVQAALTGHLVLSTLHTNDAISAFTRMVDMGVEPFLVATPVRAVQAQRLVRRLCTCARPGHVPAPLEAEAARWAADVLPGQPARWMEPVGCPRCLETGYRGRLGIYEMVPVSEQMQHLIVTGASVNEMKQQARDEGCRFLREDGLLKAWQGLTTVEEVLRVTGA</sequence>
<comment type="similarity">
    <text evidence="1">Belongs to the GSP E family.</text>
</comment>
<dbReference type="EMBL" id="FUXP01000003">
    <property type="protein sequence ID" value="SJZ90209.1"/>
    <property type="molecule type" value="Genomic_DNA"/>
</dbReference>
<dbReference type="FunFam" id="3.40.50.300:FF:000398">
    <property type="entry name" value="Type IV pilus assembly ATPase PilB"/>
    <property type="match status" value="1"/>
</dbReference>
<dbReference type="PANTHER" id="PTHR30258">
    <property type="entry name" value="TYPE II SECRETION SYSTEM PROTEIN GSPE-RELATED"/>
    <property type="match status" value="1"/>
</dbReference>
<dbReference type="Proteomes" id="UP000190061">
    <property type="component" value="Unassembled WGS sequence"/>
</dbReference>
<dbReference type="SUPFAM" id="SSF52540">
    <property type="entry name" value="P-loop containing nucleoside triphosphate hydrolases"/>
    <property type="match status" value="1"/>
</dbReference>
<evidence type="ECO:0000256" key="2">
    <source>
        <dbReference type="ARBA" id="ARBA00022741"/>
    </source>
</evidence>
<dbReference type="GO" id="GO:0005524">
    <property type="term" value="F:ATP binding"/>
    <property type="evidence" value="ECO:0007669"/>
    <property type="project" value="UniProtKB-KW"/>
</dbReference>
<keyword evidence="3" id="KW-0067">ATP-binding</keyword>
<dbReference type="GO" id="GO:0016887">
    <property type="term" value="F:ATP hydrolysis activity"/>
    <property type="evidence" value="ECO:0007669"/>
    <property type="project" value="TreeGrafter"/>
</dbReference>
<feature type="domain" description="Bacterial type II secretion system protein E" evidence="4">
    <location>
        <begin position="391"/>
        <end position="405"/>
    </location>
</feature>
<dbReference type="Pfam" id="PF05157">
    <property type="entry name" value="MshEN"/>
    <property type="match status" value="1"/>
</dbReference>
<name>A0A1T4PFF4_9GAMM</name>
<keyword evidence="2" id="KW-0547">Nucleotide-binding</keyword>
<dbReference type="SMART" id="SM00382">
    <property type="entry name" value="AAA"/>
    <property type="match status" value="1"/>
</dbReference>
<dbReference type="PANTHER" id="PTHR30258:SF2">
    <property type="entry name" value="COMG OPERON PROTEIN 1"/>
    <property type="match status" value="1"/>
</dbReference>
<dbReference type="RefSeq" id="WP_078757960.1">
    <property type="nucleotide sequence ID" value="NZ_FUXP01000003.1"/>
</dbReference>
<evidence type="ECO:0000313" key="5">
    <source>
        <dbReference type="EMBL" id="SJZ90209.1"/>
    </source>
</evidence>
<dbReference type="InterPro" id="IPR027417">
    <property type="entry name" value="P-loop_NTPase"/>
</dbReference>
<dbReference type="Gene3D" id="3.30.450.90">
    <property type="match status" value="1"/>
</dbReference>
<protein>
    <submittedName>
        <fullName evidence="5">General secretion pathway protein E</fullName>
    </submittedName>
</protein>
<dbReference type="STRING" id="1122188.SAMN02745674_01166"/>
<dbReference type="InterPro" id="IPR001482">
    <property type="entry name" value="T2SS/T4SS_dom"/>
</dbReference>
<accession>A0A1T4PFF4</accession>
<dbReference type="InterPro" id="IPR007831">
    <property type="entry name" value="T2SS_GspE_N"/>
</dbReference>
<evidence type="ECO:0000256" key="3">
    <source>
        <dbReference type="ARBA" id="ARBA00022840"/>
    </source>
</evidence>
<dbReference type="FunFam" id="3.30.450.90:FF:000001">
    <property type="entry name" value="Type II secretion system ATPase GspE"/>
    <property type="match status" value="1"/>
</dbReference>
<dbReference type="OrthoDB" id="9804785at2"/>
<dbReference type="InterPro" id="IPR003593">
    <property type="entry name" value="AAA+_ATPase"/>
</dbReference>
<keyword evidence="6" id="KW-1185">Reference proteome</keyword>
<gene>
    <name evidence="5" type="ORF">SAMN02745674_01166</name>
</gene>
<evidence type="ECO:0000259" key="4">
    <source>
        <dbReference type="PROSITE" id="PS00662"/>
    </source>
</evidence>
<organism evidence="5 6">
    <name type="scientific">Lysobacter spongiicola DSM 21749</name>
    <dbReference type="NCBI Taxonomy" id="1122188"/>
    <lineage>
        <taxon>Bacteria</taxon>
        <taxon>Pseudomonadati</taxon>
        <taxon>Pseudomonadota</taxon>
        <taxon>Gammaproteobacteria</taxon>
        <taxon>Lysobacterales</taxon>
        <taxon>Lysobacteraceae</taxon>
        <taxon>Novilysobacter</taxon>
    </lineage>
</organism>
<dbReference type="CDD" id="cd01129">
    <property type="entry name" value="PulE-GspE-like"/>
    <property type="match status" value="1"/>
</dbReference>